<evidence type="ECO:0000259" key="8">
    <source>
        <dbReference type="Pfam" id="PF00717"/>
    </source>
</evidence>
<protein>
    <submittedName>
        <fullName evidence="9">DNA polymerase V</fullName>
    </submittedName>
</protein>
<dbReference type="PANTHER" id="PTHR33516:SF2">
    <property type="entry name" value="LEXA REPRESSOR-RELATED"/>
    <property type="match status" value="1"/>
</dbReference>
<dbReference type="InterPro" id="IPR006197">
    <property type="entry name" value="Peptidase_S24_LexA"/>
</dbReference>
<dbReference type="CDD" id="cd06529">
    <property type="entry name" value="S24_LexA-like"/>
    <property type="match status" value="1"/>
</dbReference>
<dbReference type="GO" id="GO:0003677">
    <property type="term" value="F:DNA binding"/>
    <property type="evidence" value="ECO:0007669"/>
    <property type="project" value="InterPro"/>
</dbReference>
<evidence type="ECO:0000256" key="3">
    <source>
        <dbReference type="ARBA" id="ARBA00022801"/>
    </source>
</evidence>
<accession>A0A2P8HMX6</accession>
<dbReference type="NCBIfam" id="NF007621">
    <property type="entry name" value="PRK10276.1"/>
    <property type="match status" value="1"/>
</dbReference>
<evidence type="ECO:0000256" key="1">
    <source>
        <dbReference type="ARBA" id="ARBA00007484"/>
    </source>
</evidence>
<feature type="domain" description="Peptidase S24/S26A/S26B/S26C" evidence="8">
    <location>
        <begin position="15"/>
        <end position="130"/>
    </location>
</feature>
<comment type="caution">
    <text evidence="9">The sequence shown here is derived from an EMBL/GenBank/DDBJ whole genome shotgun (WGS) entry which is preliminary data.</text>
</comment>
<dbReference type="InterPro" id="IPR039418">
    <property type="entry name" value="LexA-like"/>
</dbReference>
<dbReference type="EMBL" id="PYAW01000002">
    <property type="protein sequence ID" value="PSL47556.1"/>
    <property type="molecule type" value="Genomic_DNA"/>
</dbReference>
<evidence type="ECO:0000256" key="2">
    <source>
        <dbReference type="ARBA" id="ARBA00022763"/>
    </source>
</evidence>
<dbReference type="GO" id="GO:0009432">
    <property type="term" value="P:SOS response"/>
    <property type="evidence" value="ECO:0007669"/>
    <property type="project" value="UniProtKB-KW"/>
</dbReference>
<dbReference type="RefSeq" id="WP_245898677.1">
    <property type="nucleotide sequence ID" value="NZ_PYAW01000002.1"/>
</dbReference>
<organism evidence="9 10">
    <name type="scientific">Chitinophaga niastensis</name>
    <dbReference type="NCBI Taxonomy" id="536980"/>
    <lineage>
        <taxon>Bacteria</taxon>
        <taxon>Pseudomonadati</taxon>
        <taxon>Bacteroidota</taxon>
        <taxon>Chitinophagia</taxon>
        <taxon>Chitinophagales</taxon>
        <taxon>Chitinophagaceae</taxon>
        <taxon>Chitinophaga</taxon>
    </lineage>
</organism>
<dbReference type="InterPro" id="IPR036286">
    <property type="entry name" value="LexA/Signal_pep-like_sf"/>
</dbReference>
<dbReference type="SUPFAM" id="SSF51306">
    <property type="entry name" value="LexA/Signal peptidase"/>
    <property type="match status" value="1"/>
</dbReference>
<sequence length="139" mass="15321">MEALKLSEMNIALPFFNTTIPAGFPSPALDYEEEEIDLSRILQPNPATTFVVKVKGDSMIEANIPDGCMAVVDRSIRPSTGDIIVAALNGDYTVKRLVKAGRNWVLHPENAFYKPIVIAEDADFQVWGVVTAVIVDMRK</sequence>
<keyword evidence="4 7" id="KW-0068">Autocatalytic cleavage</keyword>
<dbReference type="PRINTS" id="PR00726">
    <property type="entry name" value="LEXASERPTASE"/>
</dbReference>
<keyword evidence="3 7" id="KW-0378">Hydrolase</keyword>
<dbReference type="GO" id="GO:0006281">
    <property type="term" value="P:DNA repair"/>
    <property type="evidence" value="ECO:0007669"/>
    <property type="project" value="UniProtKB-KW"/>
</dbReference>
<gene>
    <name evidence="9" type="ORF">CLV51_102413</name>
</gene>
<keyword evidence="6" id="KW-0742">SOS response</keyword>
<keyword evidence="5" id="KW-0234">DNA repair</keyword>
<dbReference type="GO" id="GO:0006355">
    <property type="term" value="P:regulation of DNA-templated transcription"/>
    <property type="evidence" value="ECO:0007669"/>
    <property type="project" value="InterPro"/>
</dbReference>
<evidence type="ECO:0000313" key="9">
    <source>
        <dbReference type="EMBL" id="PSL47556.1"/>
    </source>
</evidence>
<name>A0A2P8HMX6_CHINA</name>
<dbReference type="AlphaFoldDB" id="A0A2P8HMX6"/>
<dbReference type="InterPro" id="IPR015927">
    <property type="entry name" value="Peptidase_S24_S26A/B/C"/>
</dbReference>
<dbReference type="InterPro" id="IPR050077">
    <property type="entry name" value="LexA_repressor"/>
</dbReference>
<evidence type="ECO:0000256" key="6">
    <source>
        <dbReference type="ARBA" id="ARBA00023236"/>
    </source>
</evidence>
<dbReference type="Pfam" id="PF00717">
    <property type="entry name" value="Peptidase_S24"/>
    <property type="match status" value="1"/>
</dbReference>
<dbReference type="GO" id="GO:0016787">
    <property type="term" value="F:hydrolase activity"/>
    <property type="evidence" value="ECO:0007669"/>
    <property type="project" value="UniProtKB-KW"/>
</dbReference>
<keyword evidence="2" id="KW-0227">DNA damage</keyword>
<keyword evidence="10" id="KW-1185">Reference proteome</keyword>
<dbReference type="Gene3D" id="2.10.109.10">
    <property type="entry name" value="Umud Fragment, subunit A"/>
    <property type="match status" value="1"/>
</dbReference>
<reference evidence="9 10" key="1">
    <citation type="submission" date="2018-03" db="EMBL/GenBank/DDBJ databases">
        <title>Genomic Encyclopedia of Archaeal and Bacterial Type Strains, Phase II (KMG-II): from individual species to whole genera.</title>
        <authorList>
            <person name="Goeker M."/>
        </authorList>
    </citation>
    <scope>NUCLEOTIDE SEQUENCE [LARGE SCALE GENOMIC DNA]</scope>
    <source>
        <strain evidence="9 10">DSM 24859</strain>
    </source>
</reference>
<evidence type="ECO:0000313" key="10">
    <source>
        <dbReference type="Proteomes" id="UP000240971"/>
    </source>
</evidence>
<evidence type="ECO:0000256" key="7">
    <source>
        <dbReference type="RuleBase" id="RU003991"/>
    </source>
</evidence>
<evidence type="ECO:0000256" key="5">
    <source>
        <dbReference type="ARBA" id="ARBA00023204"/>
    </source>
</evidence>
<comment type="similarity">
    <text evidence="1 7">Belongs to the peptidase S24 family.</text>
</comment>
<evidence type="ECO:0000256" key="4">
    <source>
        <dbReference type="ARBA" id="ARBA00022813"/>
    </source>
</evidence>
<dbReference type="PANTHER" id="PTHR33516">
    <property type="entry name" value="LEXA REPRESSOR"/>
    <property type="match status" value="1"/>
</dbReference>
<dbReference type="Proteomes" id="UP000240971">
    <property type="component" value="Unassembled WGS sequence"/>
</dbReference>
<proteinExistence type="inferred from homology"/>